<dbReference type="SUPFAM" id="SSF52540">
    <property type="entry name" value="P-loop containing nucleoside triphosphate hydrolases"/>
    <property type="match status" value="1"/>
</dbReference>
<dbReference type="Gene3D" id="3.40.50.300">
    <property type="entry name" value="P-loop containing nucleotide triphosphate hydrolases"/>
    <property type="match status" value="1"/>
</dbReference>
<evidence type="ECO:0000313" key="6">
    <source>
        <dbReference type="Proteomes" id="UP001171902"/>
    </source>
</evidence>
<dbReference type="RefSeq" id="WP_289957640.1">
    <property type="nucleotide sequence ID" value="NZ_JAUEMJ010000003.1"/>
</dbReference>
<keyword evidence="2 3" id="KW-0238">DNA-binding</keyword>
<dbReference type="InterPro" id="IPR019734">
    <property type="entry name" value="TPR_rpt"/>
</dbReference>
<dbReference type="InterPro" id="IPR001867">
    <property type="entry name" value="OmpR/PhoB-type_DNA-bd"/>
</dbReference>
<proteinExistence type="inferred from homology"/>
<dbReference type="SMART" id="SM00862">
    <property type="entry name" value="Trans_reg_C"/>
    <property type="match status" value="1"/>
</dbReference>
<feature type="DNA-binding region" description="OmpR/PhoB-type" evidence="3">
    <location>
        <begin position="1"/>
        <end position="94"/>
    </location>
</feature>
<dbReference type="SMART" id="SM00028">
    <property type="entry name" value="TPR"/>
    <property type="match status" value="2"/>
</dbReference>
<comment type="caution">
    <text evidence="5">The sequence shown here is derived from an EMBL/GenBank/DDBJ whole genome shotgun (WGS) entry which is preliminary data.</text>
</comment>
<name>A0ABT7YQ43_9ACTN</name>
<dbReference type="PROSITE" id="PS51755">
    <property type="entry name" value="OMPR_PHOB"/>
    <property type="match status" value="1"/>
</dbReference>
<dbReference type="PANTHER" id="PTHR47691">
    <property type="entry name" value="REGULATOR-RELATED"/>
    <property type="match status" value="1"/>
</dbReference>
<dbReference type="InterPro" id="IPR005158">
    <property type="entry name" value="BTAD"/>
</dbReference>
<dbReference type="Gene3D" id="1.10.10.10">
    <property type="entry name" value="Winged helix-like DNA-binding domain superfamily/Winged helix DNA-binding domain"/>
    <property type="match status" value="1"/>
</dbReference>
<gene>
    <name evidence="5" type="ORF">QWI33_13380</name>
</gene>
<dbReference type="SMART" id="SM01043">
    <property type="entry name" value="BTAD"/>
    <property type="match status" value="1"/>
</dbReference>
<evidence type="ECO:0000313" key="5">
    <source>
        <dbReference type="EMBL" id="MDN3240722.1"/>
    </source>
</evidence>
<comment type="similarity">
    <text evidence="1">Belongs to the AfsR/DnrI/RedD regulatory family.</text>
</comment>
<dbReference type="InterPro" id="IPR036388">
    <property type="entry name" value="WH-like_DNA-bd_sf"/>
</dbReference>
<dbReference type="SUPFAM" id="SSF48452">
    <property type="entry name" value="TPR-like"/>
    <property type="match status" value="3"/>
</dbReference>
<dbReference type="PANTHER" id="PTHR47691:SF3">
    <property type="entry name" value="HTH-TYPE TRANSCRIPTIONAL REGULATOR RV0890C-RELATED"/>
    <property type="match status" value="1"/>
</dbReference>
<dbReference type="SUPFAM" id="SSF46894">
    <property type="entry name" value="C-terminal effector domain of the bipartite response regulators"/>
    <property type="match status" value="1"/>
</dbReference>
<dbReference type="Pfam" id="PF00486">
    <property type="entry name" value="Trans_reg_C"/>
    <property type="match status" value="1"/>
</dbReference>
<dbReference type="Pfam" id="PF03704">
    <property type="entry name" value="BTAD"/>
    <property type="match status" value="1"/>
</dbReference>
<sequence length="1147" mass="121763">MRFGVLGPLLVEAAGGDPVTVPEAKVRALLAALLTDPGRTVSVDRLVDLLWSGEPPADPSGAIQTRVSRLRKALAAAGGTGLVVFRAGGYALEAGPDAVDASRFTALTAEARRATDARARRAHLAAALDLWRGDPFAEFADDLFFQPAAVRLAEQRLTALEDLAQTRLDLGEHAALAAELGELVAEHPRRERLRSVHMRALYLAGRQSEALDSYHALRRHLGDELGLDPAPELVELYGEILRQTPATRFTDSPDTVDEERRGNVPRALVDLIGRDECLGDVRDSMRAHRLTTLTGTGGVGKTSLALAAVGEPSADHPDGTWLVELAGQAETATPAQIADAVARVLRLRDEQAAPVGDEVAWLAEAMRPKRIRLVIDNCEHVAAAAAAVVDALLRGVPGLTVLATSQEPLGVPGERLIAVPPLDDAGAAALFRARAENAAPGLTLTAEDAAVIAEICRHLDGIPLALELAANRIRVLGLRELAQRLDDRFGLLTGGRREAPARQQTLRAMLDWSWDLLTASERIVLRCLAVHADGCTLPAAEATCAAPGVEPRAVLDLLARLVDRSLVTVVYGDQGPRYRLLESVSVYCAERRRELGDDVAAKAAHAAYYVALAEEADAALRGPDQLRWRCVLDAEDANLRAALDFAASGPVARGDVGSGGAPAANGANAPRVSAGQAAASEAAADPFASTAAGGVTADGVVLGGLMPNRIPVVASPLGGQATASGGDPNRTAAEALAAAPGPELELRLVNALSWHWYLRGRLTEPKRRIAGALRRVAESEPTVLCAEAAVTGTALRLLSGDTAVLTESVRAELETHLEAIADPSRRVRSRWFLALTFTTYGDPATAEHFAAAVDAALDDTDDWGRAAADFTGAYLRFNRGDLTAARDRAEQSLDRFREVGDHWGQAQAEALLGRLAEARGDYPAAAAHHRRGLDAAEAFDLQAMATAALSELGRIALLEGDFDRADEHHGRAQRRAIEHADVPAQEFAEVGLALSARRRGDLDLAEALLRRWYDWNSRLDTELGLTFIAAELGFTAELRGDADAAVKRHTESLESGQRTGNPRAVALALEGLAGAHALAGRHEHAARLLGQATAARAALGAPLPAAERGDVDRIEQRLRTALGDEEFARVSTVEEPDLFAADLTEPR</sequence>
<dbReference type="InterPro" id="IPR027417">
    <property type="entry name" value="P-loop_NTPase"/>
</dbReference>
<evidence type="ECO:0000256" key="1">
    <source>
        <dbReference type="ARBA" id="ARBA00005820"/>
    </source>
</evidence>
<accession>A0ABT7YQ43</accession>
<feature type="domain" description="OmpR/PhoB-type" evidence="4">
    <location>
        <begin position="1"/>
        <end position="94"/>
    </location>
</feature>
<protein>
    <submittedName>
        <fullName evidence="5">BTAD domain-containing putative transcriptional regulator</fullName>
    </submittedName>
</protein>
<evidence type="ECO:0000256" key="3">
    <source>
        <dbReference type="PROSITE-ProRule" id="PRU01091"/>
    </source>
</evidence>
<organism evidence="5 6">
    <name type="scientific">Glycomyces tritici</name>
    <dbReference type="NCBI Taxonomy" id="2665176"/>
    <lineage>
        <taxon>Bacteria</taxon>
        <taxon>Bacillati</taxon>
        <taxon>Actinomycetota</taxon>
        <taxon>Actinomycetes</taxon>
        <taxon>Glycomycetales</taxon>
        <taxon>Glycomycetaceae</taxon>
        <taxon>Glycomyces</taxon>
    </lineage>
</organism>
<evidence type="ECO:0000259" key="4">
    <source>
        <dbReference type="PROSITE" id="PS51755"/>
    </source>
</evidence>
<evidence type="ECO:0000256" key="2">
    <source>
        <dbReference type="ARBA" id="ARBA00023125"/>
    </source>
</evidence>
<reference evidence="5" key="1">
    <citation type="submission" date="2023-06" db="EMBL/GenBank/DDBJ databases">
        <title>Gycomyces niveus sp.nov., a novel actinomycete isolated from soil in Shouguang.</title>
        <authorList>
            <person name="Yang X."/>
            <person name="Zhao J."/>
        </authorList>
    </citation>
    <scope>NUCLEOTIDE SEQUENCE</scope>
    <source>
        <strain evidence="5">NEAU C2</strain>
    </source>
</reference>
<dbReference type="Gene3D" id="1.25.40.10">
    <property type="entry name" value="Tetratricopeptide repeat domain"/>
    <property type="match status" value="3"/>
</dbReference>
<dbReference type="CDD" id="cd15831">
    <property type="entry name" value="BTAD"/>
    <property type="match status" value="1"/>
</dbReference>
<dbReference type="Proteomes" id="UP001171902">
    <property type="component" value="Unassembled WGS sequence"/>
</dbReference>
<dbReference type="InterPro" id="IPR011990">
    <property type="entry name" value="TPR-like_helical_dom_sf"/>
</dbReference>
<keyword evidence="6" id="KW-1185">Reference proteome</keyword>
<dbReference type="InterPro" id="IPR016032">
    <property type="entry name" value="Sig_transdc_resp-reg_C-effctor"/>
</dbReference>
<dbReference type="EMBL" id="JAUEMJ010000003">
    <property type="protein sequence ID" value="MDN3240722.1"/>
    <property type="molecule type" value="Genomic_DNA"/>
</dbReference>
<dbReference type="PRINTS" id="PR00364">
    <property type="entry name" value="DISEASERSIST"/>
</dbReference>